<sequence>MAEKNLPIKFFQKRQKDELATEGGGDRKMPSWASPEIAVKKSEYVRGVLSGISNSLASKKKVNNYIPSVIKLKVNGDALAKTYRKEIGNLFNVGGLNIIGVSGEDEVLIKVDDEADLQEMVKNLDKANNKFPTYSTVVGISSISDAEEFKPTIDVDLETDQVLKIKLFNYGNSDLDSILIRTFEKYCYDHNLNFQRTSYSGELNIYRINGITTDSFDELKSFDGVQLITEMPSYEITLDELTEDHDIKIKEPKKGVEYPIVGILDTGIANIPHLAPWLHNENITYYVDEDVNKRHGTFVAGVMIYGDDLEGKNYTGFEGCKLFEAVIMPDVSKQTIYESELIEQIRDAVSRNNHIKIWNLSLGTDREADLYEFSDFAQALDEIQDENDVLICKSAGNCDNFKINAPKRRITRSADTVRGLVVGSLTHNKNGTDHAEIHNPSPFSRIGPGPAHLIKPDIVHMGGNAGTDLRNNVVLNPVRSFAPDGKIARQVGTSFSTPRVSAIAAGLNELLNENFNPILLKALIIHSAKYPEEMKMAIADKLNAVGFGIPSNINDILFNEPNEITLILQDTLERGSFIDILDFPFPQSMVDSEGYFYGEITVTLVSSPILEVSQGAEYCQSNIDVMLGSYDEKIERDTTKPQIKNPIGADGRQNLLHSSVYSKKSGKNMDVPFASERMLISYGDKYQPVKKWCVNFDEFTDTNKEKYLKSPKNFYLKLKGLYRDFTESKCELQKIDPSQEFCLIVTIKDTKKKGNIYNEVTQLLDNFSFIHSNVKIKEEVRLRLGN</sequence>
<dbReference type="Gene3D" id="3.40.50.200">
    <property type="entry name" value="Peptidase S8/S53 domain"/>
    <property type="match status" value="1"/>
</dbReference>
<keyword evidence="7" id="KW-1185">Reference proteome</keyword>
<name>A0ABW9JCN4_9SPHI</name>
<dbReference type="PANTHER" id="PTHR43806:SF11">
    <property type="entry name" value="CEREVISIN-RELATED"/>
    <property type="match status" value="1"/>
</dbReference>
<dbReference type="SUPFAM" id="SSF52743">
    <property type="entry name" value="Subtilisin-like"/>
    <property type="match status" value="1"/>
</dbReference>
<dbReference type="InterPro" id="IPR050131">
    <property type="entry name" value="Peptidase_S8_subtilisin-like"/>
</dbReference>
<dbReference type="RefSeq" id="WP_138727717.1">
    <property type="nucleotide sequence ID" value="NZ_SRMP02000001.1"/>
</dbReference>
<dbReference type="EMBL" id="SRMP02000001">
    <property type="protein sequence ID" value="MFN0290122.1"/>
    <property type="molecule type" value="Genomic_DNA"/>
</dbReference>
<comment type="caution">
    <text evidence="6">The sequence shown here is derived from an EMBL/GenBank/DDBJ whole genome shotgun (WGS) entry which is preliminary data.</text>
</comment>
<evidence type="ECO:0000256" key="1">
    <source>
        <dbReference type="ARBA" id="ARBA00011073"/>
    </source>
</evidence>
<dbReference type="PANTHER" id="PTHR43806">
    <property type="entry name" value="PEPTIDASE S8"/>
    <property type="match status" value="1"/>
</dbReference>
<dbReference type="Pfam" id="PF00082">
    <property type="entry name" value="Peptidase_S8"/>
    <property type="match status" value="1"/>
</dbReference>
<dbReference type="InterPro" id="IPR023828">
    <property type="entry name" value="Peptidase_S8_Ser-AS"/>
</dbReference>
<reference evidence="6 7" key="1">
    <citation type="submission" date="2024-12" db="EMBL/GenBank/DDBJ databases">
        <authorList>
            <person name="Hu S."/>
        </authorList>
    </citation>
    <scope>NUCLEOTIDE SEQUENCE [LARGE SCALE GENOMIC DNA]</scope>
    <source>
        <strain evidence="6 7">P-25</strain>
    </source>
</reference>
<proteinExistence type="inferred from homology"/>
<evidence type="ECO:0000313" key="6">
    <source>
        <dbReference type="EMBL" id="MFN0290122.1"/>
    </source>
</evidence>
<organism evidence="6 7">
    <name type="scientific">Pedobacter helvus</name>
    <dbReference type="NCBI Taxonomy" id="2563444"/>
    <lineage>
        <taxon>Bacteria</taxon>
        <taxon>Pseudomonadati</taxon>
        <taxon>Bacteroidota</taxon>
        <taxon>Sphingobacteriia</taxon>
        <taxon>Sphingobacteriales</taxon>
        <taxon>Sphingobacteriaceae</taxon>
        <taxon>Pedobacter</taxon>
    </lineage>
</organism>
<evidence type="ECO:0000259" key="5">
    <source>
        <dbReference type="Pfam" id="PF00082"/>
    </source>
</evidence>
<keyword evidence="4" id="KW-0720">Serine protease</keyword>
<dbReference type="CDD" id="cd04847">
    <property type="entry name" value="Peptidases_S8_Subtilisin_like_2"/>
    <property type="match status" value="1"/>
</dbReference>
<evidence type="ECO:0000256" key="3">
    <source>
        <dbReference type="ARBA" id="ARBA00022801"/>
    </source>
</evidence>
<gene>
    <name evidence="6" type="ORF">E5L68_001900</name>
</gene>
<dbReference type="Proteomes" id="UP001517367">
    <property type="component" value="Unassembled WGS sequence"/>
</dbReference>
<keyword evidence="2" id="KW-0645">Protease</keyword>
<dbReference type="InterPro" id="IPR034074">
    <property type="entry name" value="Y4bN_pept_dom"/>
</dbReference>
<comment type="similarity">
    <text evidence="1">Belongs to the peptidase S8 family.</text>
</comment>
<accession>A0ABW9JCN4</accession>
<keyword evidence="3" id="KW-0378">Hydrolase</keyword>
<dbReference type="InterPro" id="IPR036852">
    <property type="entry name" value="Peptidase_S8/S53_dom_sf"/>
</dbReference>
<protein>
    <submittedName>
        <fullName evidence="6">S8 family peptidase</fullName>
    </submittedName>
</protein>
<evidence type="ECO:0000256" key="2">
    <source>
        <dbReference type="ARBA" id="ARBA00022670"/>
    </source>
</evidence>
<evidence type="ECO:0000313" key="7">
    <source>
        <dbReference type="Proteomes" id="UP001517367"/>
    </source>
</evidence>
<dbReference type="PROSITE" id="PS00138">
    <property type="entry name" value="SUBTILASE_SER"/>
    <property type="match status" value="1"/>
</dbReference>
<evidence type="ECO:0000256" key="4">
    <source>
        <dbReference type="ARBA" id="ARBA00022825"/>
    </source>
</evidence>
<dbReference type="InterPro" id="IPR000209">
    <property type="entry name" value="Peptidase_S8/S53_dom"/>
</dbReference>
<feature type="domain" description="Peptidase S8/S53" evidence="5">
    <location>
        <begin position="260"/>
        <end position="534"/>
    </location>
</feature>